<accession>A0A1D2NJG8</accession>
<feature type="non-terminal residue" evidence="2">
    <location>
        <position position="331"/>
    </location>
</feature>
<gene>
    <name evidence="2" type="ORF">Ocin01_01616</name>
</gene>
<feature type="compositionally biased region" description="Low complexity" evidence="1">
    <location>
        <begin position="68"/>
        <end position="79"/>
    </location>
</feature>
<dbReference type="AlphaFoldDB" id="A0A1D2NJG8"/>
<evidence type="ECO:0000256" key="1">
    <source>
        <dbReference type="SAM" id="MobiDB-lite"/>
    </source>
</evidence>
<feature type="compositionally biased region" description="Low complexity" evidence="1">
    <location>
        <begin position="261"/>
        <end position="281"/>
    </location>
</feature>
<reference evidence="2 3" key="1">
    <citation type="journal article" date="2016" name="Genome Biol. Evol.">
        <title>Gene Family Evolution Reflects Adaptation to Soil Environmental Stressors in the Genome of the Collembolan Orchesella cincta.</title>
        <authorList>
            <person name="Faddeeva-Vakhrusheva A."/>
            <person name="Derks M.F."/>
            <person name="Anvar S.Y."/>
            <person name="Agamennone V."/>
            <person name="Suring W."/>
            <person name="Smit S."/>
            <person name="van Straalen N.M."/>
            <person name="Roelofs D."/>
        </authorList>
    </citation>
    <scope>NUCLEOTIDE SEQUENCE [LARGE SCALE GENOMIC DNA]</scope>
    <source>
        <tissue evidence="2">Mixed pool</tissue>
    </source>
</reference>
<evidence type="ECO:0000313" key="3">
    <source>
        <dbReference type="Proteomes" id="UP000094527"/>
    </source>
</evidence>
<keyword evidence="3" id="KW-1185">Reference proteome</keyword>
<proteinExistence type="predicted"/>
<name>A0A1D2NJG8_ORCCI</name>
<feature type="compositionally biased region" description="Polar residues" evidence="1">
    <location>
        <begin position="89"/>
        <end position="101"/>
    </location>
</feature>
<dbReference type="Proteomes" id="UP000094527">
    <property type="component" value="Unassembled WGS sequence"/>
</dbReference>
<feature type="region of interest" description="Disordered" evidence="1">
    <location>
        <begin position="1"/>
        <end position="331"/>
    </location>
</feature>
<evidence type="ECO:0000313" key="2">
    <source>
        <dbReference type="EMBL" id="ODN05116.1"/>
    </source>
</evidence>
<dbReference type="EMBL" id="LJIJ01000030">
    <property type="protein sequence ID" value="ODN05116.1"/>
    <property type="molecule type" value="Genomic_DNA"/>
</dbReference>
<organism evidence="2 3">
    <name type="scientific">Orchesella cincta</name>
    <name type="common">Springtail</name>
    <name type="synonym">Podura cincta</name>
    <dbReference type="NCBI Taxonomy" id="48709"/>
    <lineage>
        <taxon>Eukaryota</taxon>
        <taxon>Metazoa</taxon>
        <taxon>Ecdysozoa</taxon>
        <taxon>Arthropoda</taxon>
        <taxon>Hexapoda</taxon>
        <taxon>Collembola</taxon>
        <taxon>Entomobryomorpha</taxon>
        <taxon>Entomobryoidea</taxon>
        <taxon>Orchesellidae</taxon>
        <taxon>Orchesellinae</taxon>
        <taxon>Orchesella</taxon>
    </lineage>
</organism>
<feature type="compositionally biased region" description="Basic and acidic residues" evidence="1">
    <location>
        <begin position="102"/>
        <end position="117"/>
    </location>
</feature>
<feature type="compositionally biased region" description="Basic residues" evidence="1">
    <location>
        <begin position="199"/>
        <end position="212"/>
    </location>
</feature>
<feature type="compositionally biased region" description="Low complexity" evidence="1">
    <location>
        <begin position="17"/>
        <end position="60"/>
    </location>
</feature>
<feature type="compositionally biased region" description="Basic residues" evidence="1">
    <location>
        <begin position="287"/>
        <end position="296"/>
    </location>
</feature>
<sequence>MLQEHAAKKEETQSTTDSTSALLNSSRSLSLDTLSTTSRSKYSPSSLSPTISSTTSTTSDDTSKPKESSQSSTTSSSTPHWTDFAVPKTNFSTPYSSISSEARNRLSRFRDEPKRVSPDTSLSVPSDTPVLRRRRTTDLTDVELEANSSSGDTTPSPPPSETVTIRLRKANSFGETADSGSSPSPPTRVEHETQPPTGKKARNHRRLPHHHRLPDLPHLHHVLHSPTPKVNFSRSAISTPTPPTTVKFPLKKTIKDKDVTETSTPNTTPSPSPTTAATTPPDEAPLKPKKTKKKRLLIQEVKEVTPTAHESTDSSSDLEAESSADVAFIIQ</sequence>
<protein>
    <submittedName>
        <fullName evidence="2">Uncharacterized protein</fullName>
    </submittedName>
</protein>
<feature type="compositionally biased region" description="Basic and acidic residues" evidence="1">
    <location>
        <begin position="1"/>
        <end position="12"/>
    </location>
</feature>
<comment type="caution">
    <text evidence="2">The sequence shown here is derived from an EMBL/GenBank/DDBJ whole genome shotgun (WGS) entry which is preliminary data.</text>
</comment>
<feature type="compositionally biased region" description="Polar residues" evidence="1">
    <location>
        <begin position="228"/>
        <end position="239"/>
    </location>
</feature>